<dbReference type="Proteomes" id="UP000499080">
    <property type="component" value="Unassembled WGS sequence"/>
</dbReference>
<reference evidence="1 2" key="1">
    <citation type="journal article" date="2019" name="Sci. Rep.">
        <title>Orb-weaving spider Araneus ventricosus genome elucidates the spidroin gene catalogue.</title>
        <authorList>
            <person name="Kono N."/>
            <person name="Nakamura H."/>
            <person name="Ohtoshi R."/>
            <person name="Moran D.A.P."/>
            <person name="Shinohara A."/>
            <person name="Yoshida Y."/>
            <person name="Fujiwara M."/>
            <person name="Mori M."/>
            <person name="Tomita M."/>
            <person name="Arakawa K."/>
        </authorList>
    </citation>
    <scope>NUCLEOTIDE SEQUENCE [LARGE SCALE GENOMIC DNA]</scope>
</reference>
<organism evidence="1 2">
    <name type="scientific">Araneus ventricosus</name>
    <name type="common">Orbweaver spider</name>
    <name type="synonym">Epeira ventricosa</name>
    <dbReference type="NCBI Taxonomy" id="182803"/>
    <lineage>
        <taxon>Eukaryota</taxon>
        <taxon>Metazoa</taxon>
        <taxon>Ecdysozoa</taxon>
        <taxon>Arthropoda</taxon>
        <taxon>Chelicerata</taxon>
        <taxon>Arachnida</taxon>
        <taxon>Araneae</taxon>
        <taxon>Araneomorphae</taxon>
        <taxon>Entelegynae</taxon>
        <taxon>Araneoidea</taxon>
        <taxon>Araneidae</taxon>
        <taxon>Araneus</taxon>
    </lineage>
</organism>
<comment type="caution">
    <text evidence="1">The sequence shown here is derived from an EMBL/GenBank/DDBJ whole genome shotgun (WGS) entry which is preliminary data.</text>
</comment>
<protein>
    <submittedName>
        <fullName evidence="1">Uncharacterized protein</fullName>
    </submittedName>
</protein>
<accession>A0A4Y2LJM7</accession>
<dbReference type="EMBL" id="BGPR01005945">
    <property type="protein sequence ID" value="GBN14754.1"/>
    <property type="molecule type" value="Genomic_DNA"/>
</dbReference>
<name>A0A4Y2LJM7_ARAVE</name>
<gene>
    <name evidence="1" type="ORF">AVEN_38115_1</name>
</gene>
<keyword evidence="2" id="KW-1185">Reference proteome</keyword>
<dbReference type="AlphaFoldDB" id="A0A4Y2LJM7"/>
<evidence type="ECO:0000313" key="2">
    <source>
        <dbReference type="Proteomes" id="UP000499080"/>
    </source>
</evidence>
<proteinExistence type="predicted"/>
<evidence type="ECO:0000313" key="1">
    <source>
        <dbReference type="EMBL" id="GBN14754.1"/>
    </source>
</evidence>
<sequence>MWILHMDRESHLGMSSCQNSCPPNRYSCYHGIRHMDMGRRSVCLSTQKVQLLSWHQTRGHDAAFCLSVNPTGTVAVMASATGTWGGFLSEFMGGT</sequence>